<dbReference type="Proteomes" id="UP000521943">
    <property type="component" value="Unassembled WGS sequence"/>
</dbReference>
<evidence type="ECO:0000313" key="3">
    <source>
        <dbReference type="Proteomes" id="UP000521943"/>
    </source>
</evidence>
<protein>
    <submittedName>
        <fullName evidence="2">Uncharacterized protein</fullName>
    </submittedName>
</protein>
<accession>A0A8H6HA66</accession>
<organism evidence="2 3">
    <name type="scientific">Ephemerocybe angulata</name>
    <dbReference type="NCBI Taxonomy" id="980116"/>
    <lineage>
        <taxon>Eukaryota</taxon>
        <taxon>Fungi</taxon>
        <taxon>Dikarya</taxon>
        <taxon>Basidiomycota</taxon>
        <taxon>Agaricomycotina</taxon>
        <taxon>Agaricomycetes</taxon>
        <taxon>Agaricomycetidae</taxon>
        <taxon>Agaricales</taxon>
        <taxon>Agaricineae</taxon>
        <taxon>Psathyrellaceae</taxon>
        <taxon>Ephemerocybe</taxon>
    </lineage>
</organism>
<feature type="region of interest" description="Disordered" evidence="1">
    <location>
        <begin position="53"/>
        <end position="74"/>
    </location>
</feature>
<reference evidence="2 3" key="1">
    <citation type="submission" date="2020-07" db="EMBL/GenBank/DDBJ databases">
        <title>Comparative genomics of pyrophilous fungi reveals a link between fire events and developmental genes.</title>
        <authorList>
            <consortium name="DOE Joint Genome Institute"/>
            <person name="Steindorff A.S."/>
            <person name="Carver A."/>
            <person name="Calhoun S."/>
            <person name="Stillman K."/>
            <person name="Liu H."/>
            <person name="Lipzen A."/>
            <person name="Pangilinan J."/>
            <person name="Labutti K."/>
            <person name="Bruns T.D."/>
            <person name="Grigoriev I.V."/>
        </authorList>
    </citation>
    <scope>NUCLEOTIDE SEQUENCE [LARGE SCALE GENOMIC DNA]</scope>
    <source>
        <strain evidence="2 3">CBS 144469</strain>
    </source>
</reference>
<proteinExistence type="predicted"/>
<gene>
    <name evidence="2" type="ORF">DFP72DRAFT_137954</name>
</gene>
<dbReference type="EMBL" id="JACGCI010000150">
    <property type="protein sequence ID" value="KAF6743274.1"/>
    <property type="molecule type" value="Genomic_DNA"/>
</dbReference>
<name>A0A8H6HA66_9AGAR</name>
<evidence type="ECO:0000313" key="2">
    <source>
        <dbReference type="EMBL" id="KAF6743274.1"/>
    </source>
</evidence>
<keyword evidence="3" id="KW-1185">Reference proteome</keyword>
<comment type="caution">
    <text evidence="2">The sequence shown here is derived from an EMBL/GenBank/DDBJ whole genome shotgun (WGS) entry which is preliminary data.</text>
</comment>
<sequence>MQEPGDPRVHNPDERRGDDAREVRGLADAVRVGVFVEEHACHDLGEELCHGEQNARVPRQHGERHENQVEKERRHHEYRDLRIAVTQRFGPLHAMLVHPALLQRALPRPQTLQLHGHVPRRPVLRVLRRHIPALLDQPPDAHLVPAHDRPVQRRQPRLVLQIRIRAVPQQQINAQRIALVRRPHERRVPLRVARVHADRLVQQIQQRHNATTMGDEVQGVVALAVGDGRVRAVRNEQVDDVEVAVARGPLHGRRDEVAPARVDVRALLEQVAACGDVGVDRRPVQRRHVLLVAVRGGGAARLDELAQGGYVSSLCSDEDAHLHMVSTFSHKCLTRTSSCTIVCVCEKEGVAVAESRFTRDADGGALACTRSSMV</sequence>
<evidence type="ECO:0000256" key="1">
    <source>
        <dbReference type="SAM" id="MobiDB-lite"/>
    </source>
</evidence>
<feature type="compositionally biased region" description="Basic and acidic residues" evidence="1">
    <location>
        <begin position="60"/>
        <end position="74"/>
    </location>
</feature>
<feature type="region of interest" description="Disordered" evidence="1">
    <location>
        <begin position="1"/>
        <end position="22"/>
    </location>
</feature>
<dbReference type="AlphaFoldDB" id="A0A8H6HA66"/>